<protein>
    <submittedName>
        <fullName evidence="2">VOC family protein</fullName>
    </submittedName>
</protein>
<dbReference type="AlphaFoldDB" id="A0A9D0ZP69"/>
<dbReference type="SUPFAM" id="SSF54593">
    <property type="entry name" value="Glyoxalase/Bleomycin resistance protein/Dihydroxybiphenyl dioxygenase"/>
    <property type="match status" value="1"/>
</dbReference>
<comment type="caution">
    <text evidence="2">The sequence shown here is derived from an EMBL/GenBank/DDBJ whole genome shotgun (WGS) entry which is preliminary data.</text>
</comment>
<dbReference type="InterPro" id="IPR051332">
    <property type="entry name" value="Fosfomycin_Res_Enzymes"/>
</dbReference>
<dbReference type="EMBL" id="DVFZ01000116">
    <property type="protein sequence ID" value="HIQ83876.1"/>
    <property type="molecule type" value="Genomic_DNA"/>
</dbReference>
<feature type="domain" description="VOC" evidence="1">
    <location>
        <begin position="2"/>
        <end position="126"/>
    </location>
</feature>
<sequence length="126" mass="13868">MQIDHIALCVRDLEAMRDFYIAHFGAVSGELYHNPRTGLRTYFLTFDGGARMELMQRPDALPGGTALREGWAHLCFALGSREAVDAAAERLRNAGCTVESGPRVTGDGYYESCVLDPEGNRVELMA</sequence>
<proteinExistence type="predicted"/>
<evidence type="ECO:0000313" key="3">
    <source>
        <dbReference type="Proteomes" id="UP000824260"/>
    </source>
</evidence>
<reference evidence="2" key="1">
    <citation type="submission" date="2020-10" db="EMBL/GenBank/DDBJ databases">
        <authorList>
            <person name="Gilroy R."/>
        </authorList>
    </citation>
    <scope>NUCLEOTIDE SEQUENCE</scope>
    <source>
        <strain evidence="2">ChiSjej6B24-2974</strain>
    </source>
</reference>
<organism evidence="2 3">
    <name type="scientific">Candidatus Pullichristensenella stercorigallinarum</name>
    <dbReference type="NCBI Taxonomy" id="2840909"/>
    <lineage>
        <taxon>Bacteria</taxon>
        <taxon>Bacillati</taxon>
        <taxon>Bacillota</taxon>
        <taxon>Clostridia</taxon>
        <taxon>Candidatus Pullichristensenella</taxon>
    </lineage>
</organism>
<name>A0A9D0ZP69_9FIRM</name>
<dbReference type="Gene3D" id="3.10.180.10">
    <property type="entry name" value="2,3-Dihydroxybiphenyl 1,2-Dioxygenase, domain 1"/>
    <property type="match status" value="1"/>
</dbReference>
<dbReference type="InterPro" id="IPR037523">
    <property type="entry name" value="VOC_core"/>
</dbReference>
<dbReference type="PROSITE" id="PS51819">
    <property type="entry name" value="VOC"/>
    <property type="match status" value="1"/>
</dbReference>
<evidence type="ECO:0000313" key="2">
    <source>
        <dbReference type="EMBL" id="HIQ83876.1"/>
    </source>
</evidence>
<dbReference type="InterPro" id="IPR029068">
    <property type="entry name" value="Glyas_Bleomycin-R_OHBP_Dase"/>
</dbReference>
<dbReference type="InterPro" id="IPR004360">
    <property type="entry name" value="Glyas_Fos-R_dOase_dom"/>
</dbReference>
<reference evidence="2" key="2">
    <citation type="journal article" date="2021" name="PeerJ">
        <title>Extensive microbial diversity within the chicken gut microbiome revealed by metagenomics and culture.</title>
        <authorList>
            <person name="Gilroy R."/>
            <person name="Ravi A."/>
            <person name="Getino M."/>
            <person name="Pursley I."/>
            <person name="Horton D.L."/>
            <person name="Alikhan N.F."/>
            <person name="Baker D."/>
            <person name="Gharbi K."/>
            <person name="Hall N."/>
            <person name="Watson M."/>
            <person name="Adriaenssens E.M."/>
            <person name="Foster-Nyarko E."/>
            <person name="Jarju S."/>
            <person name="Secka A."/>
            <person name="Antonio M."/>
            <person name="Oren A."/>
            <person name="Chaudhuri R.R."/>
            <person name="La Ragione R."/>
            <person name="Hildebrand F."/>
            <person name="Pallen M.J."/>
        </authorList>
    </citation>
    <scope>NUCLEOTIDE SEQUENCE</scope>
    <source>
        <strain evidence="2">ChiSjej6B24-2974</strain>
    </source>
</reference>
<evidence type="ECO:0000259" key="1">
    <source>
        <dbReference type="PROSITE" id="PS51819"/>
    </source>
</evidence>
<dbReference type="PANTHER" id="PTHR36113">
    <property type="entry name" value="LYASE, PUTATIVE-RELATED-RELATED"/>
    <property type="match status" value="1"/>
</dbReference>
<dbReference type="Pfam" id="PF00903">
    <property type="entry name" value="Glyoxalase"/>
    <property type="match status" value="1"/>
</dbReference>
<accession>A0A9D0ZP69</accession>
<dbReference type="PANTHER" id="PTHR36113:SF1">
    <property type="entry name" value="GLYOXALASE_BLEOMYCIN RESISTANCE PROTEIN_DIOXYGENASE"/>
    <property type="match status" value="1"/>
</dbReference>
<gene>
    <name evidence="2" type="ORF">IAA52_12360</name>
</gene>
<dbReference type="Proteomes" id="UP000824260">
    <property type="component" value="Unassembled WGS sequence"/>
</dbReference>